<dbReference type="RefSeq" id="WP_005440800.1">
    <property type="nucleotide sequence ID" value="NZ_CM001466.1"/>
</dbReference>
<protein>
    <submittedName>
        <fullName evidence="2">Uncharacterized protein</fullName>
    </submittedName>
</protein>
<feature type="transmembrane region" description="Helical" evidence="1">
    <location>
        <begin position="296"/>
        <end position="316"/>
    </location>
</feature>
<feature type="transmembrane region" description="Helical" evidence="1">
    <location>
        <begin position="328"/>
        <end position="353"/>
    </location>
</feature>
<feature type="transmembrane region" description="Helical" evidence="1">
    <location>
        <begin position="145"/>
        <end position="163"/>
    </location>
</feature>
<feature type="transmembrane region" description="Helical" evidence="1">
    <location>
        <begin position="272"/>
        <end position="289"/>
    </location>
</feature>
<sequence>MRQASRSRWAPPAVLVVVLATVASVLHAGRLGVSLVGGALLPVGDLGEVWSEYLAAWHGVAGGASGGAPPALAVLGVLGAPLAPLGGPAAAVALLLLADVPLAALSAYAATRRLRVGRWVRAAVAAAYGLLPPATAAAAQGRVDVVVVHVLLPLLLAGIGAALGWTEVRARWLSASALCALGVATVAAFSPLSCVLLLVVASFVFVASPGRDRPRARAGAFAVVALLPPALLLPWLPVLVEHPGLVVRGVNGTAADAPTLGELVTLDPGGPGGTPVGVVVVIAALLAVVSRPSRRLWPAAGLVAVGAFGVAVTSFVETSEFPGGLASPAFVGVPLLFVGAGLLLALLLSWSTPEREGGRTPRERVVTAAALGGVLALAVGAVLGGRSGPLENRPVAPLAPLADDLAATGRGVLELANPGESTAAARLTAGRPPRFGDDAMPSTEWMGARLRDWHRHLLTGTPDAVADAVTSAAAAGVSYVVLPPGEDGRELRDAAGHLVEPAPATSDGRTVLRLTAEAGTATLISAEQARRSVTGQAPDAELLTAPASAAVAAAPPEIGVRVSEGPEGRLLLVAAAHEPGWRATVDGVGFPIVRAWGGQVAVAVPPESAEVRVRFDDRRHDVLLLGQLAAVLFTVLTAVPSLRRPR</sequence>
<organism evidence="2 3">
    <name type="scientific">Saccharomonospora azurea NA-128</name>
    <dbReference type="NCBI Taxonomy" id="882081"/>
    <lineage>
        <taxon>Bacteria</taxon>
        <taxon>Bacillati</taxon>
        <taxon>Actinomycetota</taxon>
        <taxon>Actinomycetes</taxon>
        <taxon>Pseudonocardiales</taxon>
        <taxon>Pseudonocardiaceae</taxon>
        <taxon>Saccharomonospora</taxon>
    </lineage>
</organism>
<keyword evidence="3" id="KW-1185">Reference proteome</keyword>
<proteinExistence type="predicted"/>
<feature type="transmembrane region" description="Helical" evidence="1">
    <location>
        <begin position="218"/>
        <end position="236"/>
    </location>
</feature>
<gene>
    <name evidence="2" type="ORF">SacazDRAFT_01853</name>
</gene>
<dbReference type="EMBL" id="CM001466">
    <property type="protein sequence ID" value="EHY88771.1"/>
    <property type="molecule type" value="Genomic_DNA"/>
</dbReference>
<evidence type="ECO:0000256" key="1">
    <source>
        <dbReference type="SAM" id="Phobius"/>
    </source>
</evidence>
<keyword evidence="1" id="KW-0472">Membrane</keyword>
<keyword evidence="1" id="KW-1133">Transmembrane helix</keyword>
<dbReference type="Proteomes" id="UP000004705">
    <property type="component" value="Chromosome"/>
</dbReference>
<keyword evidence="1" id="KW-0812">Transmembrane</keyword>
<feature type="transmembrane region" description="Helical" evidence="1">
    <location>
        <begin position="365"/>
        <end position="385"/>
    </location>
</feature>
<feature type="transmembrane region" description="Helical" evidence="1">
    <location>
        <begin position="89"/>
        <end position="111"/>
    </location>
</feature>
<dbReference type="HOGENOM" id="CLU_005856_2_0_11"/>
<evidence type="ECO:0000313" key="2">
    <source>
        <dbReference type="EMBL" id="EHY88771.1"/>
    </source>
</evidence>
<name>H8GCD7_9PSEU</name>
<accession>H8GCD7</accession>
<dbReference type="AlphaFoldDB" id="H8GCD7"/>
<reference evidence="2 3" key="1">
    <citation type="journal article" date="2012" name="Stand. Genomic Sci.">
        <title>Genome sequence of the soil bacterium Saccharomonospora azurea type strain (NA-128(T)).</title>
        <authorList>
            <person name="Klenk H.P."/>
            <person name="Held B."/>
            <person name="Lucas S."/>
            <person name="Lapidus A."/>
            <person name="Copeland A."/>
            <person name="Hammon N."/>
            <person name="Pitluck S."/>
            <person name="Goodwin L.A."/>
            <person name="Han C."/>
            <person name="Tapia R."/>
            <person name="Brambilla E.M."/>
            <person name="Potter G."/>
            <person name="Land M."/>
            <person name="Ivanova N."/>
            <person name="Rohde M."/>
            <person name="Goker M."/>
            <person name="Detter J.C."/>
            <person name="Kyrpides N.C."/>
            <person name="Woyke T."/>
        </authorList>
    </citation>
    <scope>NUCLEOTIDE SEQUENCE [LARGE SCALE GENOMIC DNA]</scope>
    <source>
        <strain evidence="2 3">NA-128</strain>
    </source>
</reference>
<evidence type="ECO:0000313" key="3">
    <source>
        <dbReference type="Proteomes" id="UP000004705"/>
    </source>
</evidence>
<feature type="transmembrane region" description="Helical" evidence="1">
    <location>
        <begin position="175"/>
        <end position="206"/>
    </location>
</feature>